<evidence type="ECO:0008006" key="3">
    <source>
        <dbReference type="Google" id="ProtNLM"/>
    </source>
</evidence>
<evidence type="ECO:0000313" key="2">
    <source>
        <dbReference type="Proteomes" id="UP000308197"/>
    </source>
</evidence>
<organism evidence="1 2">
    <name type="scientific">Polyporus arcularius HHB13444</name>
    <dbReference type="NCBI Taxonomy" id="1314778"/>
    <lineage>
        <taxon>Eukaryota</taxon>
        <taxon>Fungi</taxon>
        <taxon>Dikarya</taxon>
        <taxon>Basidiomycota</taxon>
        <taxon>Agaricomycotina</taxon>
        <taxon>Agaricomycetes</taxon>
        <taxon>Polyporales</taxon>
        <taxon>Polyporaceae</taxon>
        <taxon>Polyporus</taxon>
    </lineage>
</organism>
<dbReference type="Proteomes" id="UP000308197">
    <property type="component" value="Unassembled WGS sequence"/>
</dbReference>
<keyword evidence="2" id="KW-1185">Reference proteome</keyword>
<dbReference type="SUPFAM" id="SSF50630">
    <property type="entry name" value="Acid proteases"/>
    <property type="match status" value="1"/>
</dbReference>
<dbReference type="InParanoid" id="A0A5C3NPL8"/>
<name>A0A5C3NPL8_9APHY</name>
<accession>A0A5C3NPL8</accession>
<proteinExistence type="predicted"/>
<evidence type="ECO:0000313" key="1">
    <source>
        <dbReference type="EMBL" id="TFK79225.1"/>
    </source>
</evidence>
<sequence length="491" mass="55463">MPSFQVLSGEPGSDLEPRNGREYKLAVDTGASSFWVYAKEFMQSVKLDLPEDMLGDMDDMIQCDWSDATAEFRQKYALRAVIPNSTAPVSETRTLHYYDGGCLSVVRWPACQACDMPFVAPAWDWVSGKPGYMEDYKLRFARVLAIAVDKDTAAQGNDGNLGLGVPGYRAPWQNASSADRVTFFDILNEGVGLVSKPMCLFMRLLAPNGHMLAHANQRVQSFVYYGVGSPCGYLRPGDDQIMTPDYTPPLYILPDLDIDGHYRWWSLQLLSLTLLEPLNPYPNHATLEPTDWMQRRIPIGEAIDGTLLGTRVMFDSGSMSSVLPQWLLRTIWTQWFHMPEELYPNTSDQWLHHYRDFSKHDVVFEFQDYFGRVEHVRCSAQEFLTSPWTPPGQPGGTMACFVQSSTETGIDAIDQPWILGLNFFWAAILKLDATHRGDRPVPHQSPPYIQFAPQRIVRNGQKVAGPWDLELHAHLPPSMQATLRGQPELLV</sequence>
<reference evidence="1 2" key="1">
    <citation type="journal article" date="2019" name="Nat. Ecol. Evol.">
        <title>Megaphylogeny resolves global patterns of mushroom evolution.</title>
        <authorList>
            <person name="Varga T."/>
            <person name="Krizsan K."/>
            <person name="Foldi C."/>
            <person name="Dima B."/>
            <person name="Sanchez-Garcia M."/>
            <person name="Sanchez-Ramirez S."/>
            <person name="Szollosi G.J."/>
            <person name="Szarkandi J.G."/>
            <person name="Papp V."/>
            <person name="Albert L."/>
            <person name="Andreopoulos W."/>
            <person name="Angelini C."/>
            <person name="Antonin V."/>
            <person name="Barry K.W."/>
            <person name="Bougher N.L."/>
            <person name="Buchanan P."/>
            <person name="Buyck B."/>
            <person name="Bense V."/>
            <person name="Catcheside P."/>
            <person name="Chovatia M."/>
            <person name="Cooper J."/>
            <person name="Damon W."/>
            <person name="Desjardin D."/>
            <person name="Finy P."/>
            <person name="Geml J."/>
            <person name="Haridas S."/>
            <person name="Hughes K."/>
            <person name="Justo A."/>
            <person name="Karasinski D."/>
            <person name="Kautmanova I."/>
            <person name="Kiss B."/>
            <person name="Kocsube S."/>
            <person name="Kotiranta H."/>
            <person name="LaButti K.M."/>
            <person name="Lechner B.E."/>
            <person name="Liimatainen K."/>
            <person name="Lipzen A."/>
            <person name="Lukacs Z."/>
            <person name="Mihaltcheva S."/>
            <person name="Morgado L.N."/>
            <person name="Niskanen T."/>
            <person name="Noordeloos M.E."/>
            <person name="Ohm R.A."/>
            <person name="Ortiz-Santana B."/>
            <person name="Ovrebo C."/>
            <person name="Racz N."/>
            <person name="Riley R."/>
            <person name="Savchenko A."/>
            <person name="Shiryaev A."/>
            <person name="Soop K."/>
            <person name="Spirin V."/>
            <person name="Szebenyi C."/>
            <person name="Tomsovsky M."/>
            <person name="Tulloss R.E."/>
            <person name="Uehling J."/>
            <person name="Grigoriev I.V."/>
            <person name="Vagvolgyi C."/>
            <person name="Papp T."/>
            <person name="Martin F.M."/>
            <person name="Miettinen O."/>
            <person name="Hibbett D.S."/>
            <person name="Nagy L.G."/>
        </authorList>
    </citation>
    <scope>NUCLEOTIDE SEQUENCE [LARGE SCALE GENOMIC DNA]</scope>
    <source>
        <strain evidence="1 2">HHB13444</strain>
    </source>
</reference>
<dbReference type="EMBL" id="ML212117">
    <property type="protein sequence ID" value="TFK79225.1"/>
    <property type="molecule type" value="Genomic_DNA"/>
</dbReference>
<protein>
    <recommendedName>
        <fullName evidence="3">Peptidase A1 domain-containing protein</fullName>
    </recommendedName>
</protein>
<gene>
    <name evidence="1" type="ORF">K466DRAFT_29797</name>
</gene>
<dbReference type="InterPro" id="IPR021109">
    <property type="entry name" value="Peptidase_aspartic_dom_sf"/>
</dbReference>
<dbReference type="AlphaFoldDB" id="A0A5C3NPL8"/>